<evidence type="ECO:0000313" key="2">
    <source>
        <dbReference type="EMBL" id="NOL51196.1"/>
    </source>
</evidence>
<evidence type="ECO:0000313" key="3">
    <source>
        <dbReference type="Proteomes" id="UP000537862"/>
    </source>
</evidence>
<comment type="caution">
    <text evidence="2">The sequence shown here is derived from an EMBL/GenBank/DDBJ whole genome shotgun (WGS) entry which is preliminary data.</text>
</comment>
<dbReference type="RefSeq" id="WP_171679864.1">
    <property type="nucleotide sequence ID" value="NZ_JABGBN010000001.1"/>
</dbReference>
<organism evidence="2 3">
    <name type="scientific">Pelistega suis</name>
    <dbReference type="NCBI Taxonomy" id="1631957"/>
    <lineage>
        <taxon>Bacteria</taxon>
        <taxon>Pseudomonadati</taxon>
        <taxon>Pseudomonadota</taxon>
        <taxon>Betaproteobacteria</taxon>
        <taxon>Burkholderiales</taxon>
        <taxon>Alcaligenaceae</taxon>
        <taxon>Pelistega</taxon>
    </lineage>
</organism>
<dbReference type="Proteomes" id="UP000537862">
    <property type="component" value="Unassembled WGS sequence"/>
</dbReference>
<reference evidence="2 3" key="1">
    <citation type="submission" date="2020-05" db="EMBL/GenBank/DDBJ databases">
        <authorList>
            <person name="Niu N."/>
        </authorList>
    </citation>
    <scope>NUCLEOTIDE SEQUENCE [LARGE SCALE GENOMIC DNA]</scope>
    <source>
        <strain evidence="2 3">3340-03</strain>
    </source>
</reference>
<feature type="compositionally biased region" description="Basic and acidic residues" evidence="1">
    <location>
        <begin position="61"/>
        <end position="76"/>
    </location>
</feature>
<keyword evidence="3" id="KW-1185">Reference proteome</keyword>
<accession>A0A849P2E1</accession>
<protein>
    <submittedName>
        <fullName evidence="2">Uncharacterized protein</fullName>
    </submittedName>
</protein>
<proteinExistence type="predicted"/>
<evidence type="ECO:0000256" key="1">
    <source>
        <dbReference type="SAM" id="MobiDB-lite"/>
    </source>
</evidence>
<name>A0A849P2E1_9BURK</name>
<feature type="region of interest" description="Disordered" evidence="1">
    <location>
        <begin position="27"/>
        <end position="91"/>
    </location>
</feature>
<dbReference type="EMBL" id="JABGBN010000001">
    <property type="protein sequence ID" value="NOL51196.1"/>
    <property type="molecule type" value="Genomic_DNA"/>
</dbReference>
<sequence>MCQFNTNVKGIPVVQDFRFNPKKKVNLASPGDIVRTPTSHPDDFTKQKGNRGFKNKYTGEIWEKSGSKHSDKEGEWKVGLNGEPPSNKRKITIGINDGKIIKIDRK</sequence>
<dbReference type="AlphaFoldDB" id="A0A849P2E1"/>
<gene>
    <name evidence="2" type="ORF">HKX39_03275</name>
</gene>